<gene>
    <name evidence="2" type="ORF">HTAM1171_LOCUS8365</name>
</gene>
<accession>A0A7S2MV14</accession>
<dbReference type="AlphaFoldDB" id="A0A7S2MV14"/>
<proteinExistence type="predicted"/>
<evidence type="ECO:0000256" key="1">
    <source>
        <dbReference type="SAM" id="MobiDB-lite"/>
    </source>
</evidence>
<evidence type="ECO:0000313" key="2">
    <source>
        <dbReference type="EMBL" id="CAD9503747.1"/>
    </source>
</evidence>
<feature type="compositionally biased region" description="Polar residues" evidence="1">
    <location>
        <begin position="127"/>
        <end position="140"/>
    </location>
</feature>
<sequence length="189" mass="21617">MTSVLSPLAVPFTPDHCYTQASPEFVIFTNGRPSLVCAGDHPEHEILQGIDDEAIDELFPPNAEEAAEIEAAEDFVAALADISLLEDREERARNEFSHIRKRWEARREEGLRGKPHPARSTPDHTRSVSLTKSKETSIVPTENYPRAYSFPDIESRLRCKDNKRRELTGHKINRNQHKVTPIQQPRKHY</sequence>
<reference evidence="2" key="1">
    <citation type="submission" date="2021-01" db="EMBL/GenBank/DDBJ databases">
        <authorList>
            <person name="Corre E."/>
            <person name="Pelletier E."/>
            <person name="Niang G."/>
            <person name="Scheremetjew M."/>
            <person name="Finn R."/>
            <person name="Kale V."/>
            <person name="Holt S."/>
            <person name="Cochrane G."/>
            <person name="Meng A."/>
            <person name="Brown T."/>
            <person name="Cohen L."/>
        </authorList>
    </citation>
    <scope>NUCLEOTIDE SEQUENCE</scope>
    <source>
        <strain evidence="2">CCMP826</strain>
    </source>
</reference>
<dbReference type="EMBL" id="HBGV01013711">
    <property type="protein sequence ID" value="CAD9503747.1"/>
    <property type="molecule type" value="Transcribed_RNA"/>
</dbReference>
<organism evidence="2">
    <name type="scientific">Helicotheca tamesis</name>
    <dbReference type="NCBI Taxonomy" id="374047"/>
    <lineage>
        <taxon>Eukaryota</taxon>
        <taxon>Sar</taxon>
        <taxon>Stramenopiles</taxon>
        <taxon>Ochrophyta</taxon>
        <taxon>Bacillariophyta</taxon>
        <taxon>Mediophyceae</taxon>
        <taxon>Lithodesmiophycidae</taxon>
        <taxon>Lithodesmiales</taxon>
        <taxon>Lithodesmiaceae</taxon>
        <taxon>Helicotheca</taxon>
    </lineage>
</organism>
<feature type="region of interest" description="Disordered" evidence="1">
    <location>
        <begin position="107"/>
        <end position="145"/>
    </location>
</feature>
<name>A0A7S2MV14_9STRA</name>
<feature type="region of interest" description="Disordered" evidence="1">
    <location>
        <begin position="165"/>
        <end position="189"/>
    </location>
</feature>
<protein>
    <submittedName>
        <fullName evidence="2">Uncharacterized protein</fullName>
    </submittedName>
</protein>